<dbReference type="Gene3D" id="2.30.130.40">
    <property type="entry name" value="LON domain-like"/>
    <property type="match status" value="1"/>
</dbReference>
<keyword evidence="3" id="KW-1185">Reference proteome</keyword>
<dbReference type="RefSeq" id="WP_289961983.1">
    <property type="nucleotide sequence ID" value="NZ_JAUEOZ010000001.1"/>
</dbReference>
<dbReference type="InterPro" id="IPR046336">
    <property type="entry name" value="Lon_prtase_N_sf"/>
</dbReference>
<proteinExistence type="predicted"/>
<comment type="caution">
    <text evidence="2">The sequence shown here is derived from an EMBL/GenBank/DDBJ whole genome shotgun (WGS) entry which is preliminary data.</text>
</comment>
<dbReference type="SUPFAM" id="SSF88697">
    <property type="entry name" value="PUA domain-like"/>
    <property type="match status" value="1"/>
</dbReference>
<dbReference type="EMBL" id="JAUEOZ010000001">
    <property type="protein sequence ID" value="MDN2481871.1"/>
    <property type="molecule type" value="Genomic_DNA"/>
</dbReference>
<dbReference type="PANTHER" id="PTHR46732:SF8">
    <property type="entry name" value="ATP-DEPENDENT PROTEASE LA (LON) DOMAIN PROTEIN"/>
    <property type="match status" value="1"/>
</dbReference>
<evidence type="ECO:0000313" key="3">
    <source>
        <dbReference type="Proteomes" id="UP001169719"/>
    </source>
</evidence>
<evidence type="ECO:0000313" key="2">
    <source>
        <dbReference type="EMBL" id="MDN2481871.1"/>
    </source>
</evidence>
<accession>A0ABT7Y1G2</accession>
<dbReference type="PANTHER" id="PTHR46732">
    <property type="entry name" value="ATP-DEPENDENT PROTEASE LA (LON) DOMAIN PROTEIN"/>
    <property type="match status" value="1"/>
</dbReference>
<sequence>MSNIMLFPLRSVVFPKGKLKLRIFEPRYLRMVKECFRNNEGFGMCLINDEGAPPPRNVSTHGTYVNIVDFEELEDGMLGITVIGDKTFETLQISVEKDGLRRADVNWMPPWPQAKIDNEFEYVSAHLRSVYEHFPQISEMYDSCHFEDAVWVSQRWLELLPLKVSHFDFLSVQANSDEALMFLSQAIESPKSH</sequence>
<evidence type="ECO:0000259" key="1">
    <source>
        <dbReference type="Pfam" id="PF02190"/>
    </source>
</evidence>
<protein>
    <submittedName>
        <fullName evidence="2">LON peptidase substrate-binding domain-containing protein</fullName>
    </submittedName>
</protein>
<dbReference type="Pfam" id="PF02190">
    <property type="entry name" value="LON_substr_bdg"/>
    <property type="match status" value="1"/>
</dbReference>
<reference evidence="2" key="1">
    <citation type="submission" date="2024-05" db="EMBL/GenBank/DDBJ databases">
        <title>Genome Sequences of Four Agar- Degrading Marine Bacteria.</title>
        <authorList>
            <person name="Phillips E.K."/>
            <person name="Shaffer J.C."/>
            <person name="Henson M.W."/>
            <person name="Temperton B."/>
            <person name="Thrash C.J."/>
            <person name="Martin M.O."/>
        </authorList>
    </citation>
    <scope>NUCLEOTIDE SEQUENCE</scope>
    <source>
        <strain evidence="2">EKP203</strain>
    </source>
</reference>
<dbReference type="Proteomes" id="UP001169719">
    <property type="component" value="Unassembled WGS sequence"/>
</dbReference>
<dbReference type="InterPro" id="IPR015947">
    <property type="entry name" value="PUA-like_sf"/>
</dbReference>
<dbReference type="InterPro" id="IPR003111">
    <property type="entry name" value="Lon_prtase_N"/>
</dbReference>
<feature type="domain" description="Lon N-terminal" evidence="1">
    <location>
        <begin position="4"/>
        <end position="141"/>
    </location>
</feature>
<gene>
    <name evidence="2" type="ORF">QWJ08_10745</name>
</gene>
<organism evidence="2 3">
    <name type="scientific">Vibrio agarivorans</name>
    <dbReference type="NCBI Taxonomy" id="153622"/>
    <lineage>
        <taxon>Bacteria</taxon>
        <taxon>Pseudomonadati</taxon>
        <taxon>Pseudomonadota</taxon>
        <taxon>Gammaproteobacteria</taxon>
        <taxon>Vibrionales</taxon>
        <taxon>Vibrionaceae</taxon>
        <taxon>Vibrio</taxon>
    </lineage>
</organism>
<name>A0ABT7Y1G2_9VIBR</name>